<feature type="transmembrane region" description="Helical" evidence="6">
    <location>
        <begin position="271"/>
        <end position="288"/>
    </location>
</feature>
<keyword evidence="9" id="KW-1185">Reference proteome</keyword>
<dbReference type="RefSeq" id="WP_115867875.1">
    <property type="nucleotide sequence ID" value="NZ_QREG01000007.1"/>
</dbReference>
<evidence type="ECO:0000259" key="7">
    <source>
        <dbReference type="Pfam" id="PF00892"/>
    </source>
</evidence>
<comment type="subcellular location">
    <subcellularLocation>
        <location evidence="1">Cell membrane</location>
        <topology evidence="1">Multi-pass membrane protein</topology>
    </subcellularLocation>
</comment>
<dbReference type="AlphaFoldDB" id="A0A3D9L4K4"/>
<feature type="transmembrane region" description="Helical" evidence="6">
    <location>
        <begin position="12"/>
        <end position="30"/>
    </location>
</feature>
<keyword evidence="4 6" id="KW-1133">Transmembrane helix</keyword>
<dbReference type="InterPro" id="IPR000620">
    <property type="entry name" value="EamA_dom"/>
</dbReference>
<accession>A0A3D9L4K4</accession>
<dbReference type="SUPFAM" id="SSF103481">
    <property type="entry name" value="Multidrug resistance efflux transporter EmrE"/>
    <property type="match status" value="2"/>
</dbReference>
<dbReference type="EMBL" id="QREG01000007">
    <property type="protein sequence ID" value="RED99857.1"/>
    <property type="molecule type" value="Genomic_DNA"/>
</dbReference>
<feature type="transmembrane region" description="Helical" evidence="6">
    <location>
        <begin position="68"/>
        <end position="89"/>
    </location>
</feature>
<keyword evidence="2" id="KW-1003">Cell membrane</keyword>
<evidence type="ECO:0000313" key="8">
    <source>
        <dbReference type="EMBL" id="RED99857.1"/>
    </source>
</evidence>
<feature type="transmembrane region" description="Helical" evidence="6">
    <location>
        <begin position="248"/>
        <end position="265"/>
    </location>
</feature>
<proteinExistence type="predicted"/>
<reference evidence="8 9" key="1">
    <citation type="submission" date="2018-07" db="EMBL/GenBank/DDBJ databases">
        <title>Genomic Encyclopedia of Type Strains, Phase IV (KMG-IV): sequencing the most valuable type-strain genomes for metagenomic binning, comparative biology and taxonomic classification.</title>
        <authorList>
            <person name="Goeker M."/>
        </authorList>
    </citation>
    <scope>NUCLEOTIDE SEQUENCE [LARGE SCALE GENOMIC DNA]</scope>
    <source>
        <strain evidence="8 9">DSM 4134</strain>
    </source>
</reference>
<evidence type="ECO:0000256" key="5">
    <source>
        <dbReference type="ARBA" id="ARBA00023136"/>
    </source>
</evidence>
<dbReference type="Gene3D" id="1.10.3730.20">
    <property type="match status" value="1"/>
</dbReference>
<dbReference type="GO" id="GO:0005886">
    <property type="term" value="C:plasma membrane"/>
    <property type="evidence" value="ECO:0007669"/>
    <property type="project" value="UniProtKB-SubCell"/>
</dbReference>
<evidence type="ECO:0000256" key="3">
    <source>
        <dbReference type="ARBA" id="ARBA00022692"/>
    </source>
</evidence>
<feature type="transmembrane region" description="Helical" evidence="6">
    <location>
        <begin position="36"/>
        <end position="56"/>
    </location>
</feature>
<evidence type="ECO:0000256" key="1">
    <source>
        <dbReference type="ARBA" id="ARBA00004651"/>
    </source>
</evidence>
<dbReference type="PANTHER" id="PTHR42920">
    <property type="entry name" value="OS03G0707200 PROTEIN-RELATED"/>
    <property type="match status" value="1"/>
</dbReference>
<keyword evidence="3 6" id="KW-0812">Transmembrane</keyword>
<evidence type="ECO:0000256" key="4">
    <source>
        <dbReference type="ARBA" id="ARBA00022989"/>
    </source>
</evidence>
<feature type="transmembrane region" description="Helical" evidence="6">
    <location>
        <begin position="153"/>
        <end position="171"/>
    </location>
</feature>
<dbReference type="Proteomes" id="UP000256779">
    <property type="component" value="Unassembled WGS sequence"/>
</dbReference>
<evidence type="ECO:0000256" key="6">
    <source>
        <dbReference type="SAM" id="Phobius"/>
    </source>
</evidence>
<keyword evidence="5 6" id="KW-0472">Membrane</keyword>
<sequence>MKINNLDRHLAMLIVGLLYGANYSVIKLVTPEHLEAFGFIVVRVLVAAALFWAIAWKAEPIDWKADGWRLFLCAFFGVGVNMLCFFKGVSLTSAINASIIMTLTPAMVFVMSVILLKEKVIKRRILGLLIGFVGAFLIVYQPDAASQTGDWRGDLLVILNASTYGTYLVLVKPLLAKYTPLTVAKWVFLFGIPVVLPVGWQGFADIPWPDLDATVYWSMAYVIIGVTVIVYVLNIWAMKKVSPSTVGAYIYVQPIFATLIASIAFGEALTLRHLIAAILVFIGVGLVIQKR</sequence>
<feature type="transmembrane region" description="Helical" evidence="6">
    <location>
        <begin position="215"/>
        <end position="236"/>
    </location>
</feature>
<dbReference type="OrthoDB" id="9811486at2"/>
<feature type="transmembrane region" description="Helical" evidence="6">
    <location>
        <begin position="183"/>
        <end position="203"/>
    </location>
</feature>
<dbReference type="PANTHER" id="PTHR42920:SF11">
    <property type="entry name" value="INNER MEMBRANE PROTEIN YTFF"/>
    <property type="match status" value="1"/>
</dbReference>
<feature type="transmembrane region" description="Helical" evidence="6">
    <location>
        <begin position="125"/>
        <end position="141"/>
    </location>
</feature>
<evidence type="ECO:0000313" key="9">
    <source>
        <dbReference type="Proteomes" id="UP000256779"/>
    </source>
</evidence>
<feature type="domain" description="EamA" evidence="7">
    <location>
        <begin position="152"/>
        <end position="288"/>
    </location>
</feature>
<dbReference type="InterPro" id="IPR037185">
    <property type="entry name" value="EmrE-like"/>
</dbReference>
<organism evidence="8 9">
    <name type="scientific">Marinoscillum furvescens DSM 4134</name>
    <dbReference type="NCBI Taxonomy" id="1122208"/>
    <lineage>
        <taxon>Bacteria</taxon>
        <taxon>Pseudomonadati</taxon>
        <taxon>Bacteroidota</taxon>
        <taxon>Cytophagia</taxon>
        <taxon>Cytophagales</taxon>
        <taxon>Reichenbachiellaceae</taxon>
        <taxon>Marinoscillum</taxon>
    </lineage>
</organism>
<protein>
    <submittedName>
        <fullName evidence="8">Drug/metabolite transporter (DMT)-like permease</fullName>
    </submittedName>
</protein>
<evidence type="ECO:0000256" key="2">
    <source>
        <dbReference type="ARBA" id="ARBA00022475"/>
    </source>
</evidence>
<dbReference type="Pfam" id="PF00892">
    <property type="entry name" value="EamA"/>
    <property type="match status" value="2"/>
</dbReference>
<name>A0A3D9L4K4_MARFU</name>
<feature type="transmembrane region" description="Helical" evidence="6">
    <location>
        <begin position="95"/>
        <end position="116"/>
    </location>
</feature>
<comment type="caution">
    <text evidence="8">The sequence shown here is derived from an EMBL/GenBank/DDBJ whole genome shotgun (WGS) entry which is preliminary data.</text>
</comment>
<gene>
    <name evidence="8" type="ORF">C7460_107141</name>
</gene>
<dbReference type="InterPro" id="IPR051258">
    <property type="entry name" value="Diverse_Substrate_Transporter"/>
</dbReference>
<feature type="domain" description="EamA" evidence="7">
    <location>
        <begin position="10"/>
        <end position="139"/>
    </location>
</feature>